<dbReference type="InterPro" id="IPR039420">
    <property type="entry name" value="WalR-like"/>
</dbReference>
<protein>
    <submittedName>
        <fullName evidence="4">Response regulator</fullName>
    </submittedName>
</protein>
<dbReference type="GO" id="GO:0003677">
    <property type="term" value="F:DNA binding"/>
    <property type="evidence" value="ECO:0007669"/>
    <property type="project" value="UniProtKB-KW"/>
</dbReference>
<dbReference type="Proteomes" id="UP000636505">
    <property type="component" value="Unassembled WGS sequence"/>
</dbReference>
<evidence type="ECO:0000259" key="3">
    <source>
        <dbReference type="PROSITE" id="PS50110"/>
    </source>
</evidence>
<dbReference type="Gene3D" id="3.40.50.2300">
    <property type="match status" value="1"/>
</dbReference>
<organism evidence="4 5">
    <name type="scientific">Vasconcelosia minhoensis LEGE 07310</name>
    <dbReference type="NCBI Taxonomy" id="915328"/>
    <lineage>
        <taxon>Bacteria</taxon>
        <taxon>Bacillati</taxon>
        <taxon>Cyanobacteriota</taxon>
        <taxon>Cyanophyceae</taxon>
        <taxon>Nodosilineales</taxon>
        <taxon>Cymatolegaceae</taxon>
        <taxon>Vasconcelosia</taxon>
        <taxon>Vasconcelosia minhoensis</taxon>
    </lineage>
</organism>
<evidence type="ECO:0000256" key="1">
    <source>
        <dbReference type="ARBA" id="ARBA00023125"/>
    </source>
</evidence>
<dbReference type="PANTHER" id="PTHR43214:SF43">
    <property type="entry name" value="TWO-COMPONENT RESPONSE REGULATOR"/>
    <property type="match status" value="1"/>
</dbReference>
<dbReference type="InterPro" id="IPR011006">
    <property type="entry name" value="CheY-like_superfamily"/>
</dbReference>
<gene>
    <name evidence="4" type="ORF">IQ241_03370</name>
</gene>
<accession>A0A8J7DBF5</accession>
<evidence type="ECO:0000313" key="4">
    <source>
        <dbReference type="EMBL" id="MBE9076343.1"/>
    </source>
</evidence>
<keyword evidence="2" id="KW-0597">Phosphoprotein</keyword>
<evidence type="ECO:0000256" key="2">
    <source>
        <dbReference type="PROSITE-ProRule" id="PRU00169"/>
    </source>
</evidence>
<reference evidence="4" key="1">
    <citation type="submission" date="2020-10" db="EMBL/GenBank/DDBJ databases">
        <authorList>
            <person name="Castelo-Branco R."/>
            <person name="Eusebio N."/>
            <person name="Adriana R."/>
            <person name="Vieira A."/>
            <person name="Brugerolle De Fraissinette N."/>
            <person name="Rezende De Castro R."/>
            <person name="Schneider M.P."/>
            <person name="Vasconcelos V."/>
            <person name="Leao P.N."/>
        </authorList>
    </citation>
    <scope>NUCLEOTIDE SEQUENCE</scope>
    <source>
        <strain evidence="4">LEGE 07310</strain>
    </source>
</reference>
<feature type="domain" description="Response regulatory" evidence="3">
    <location>
        <begin position="1"/>
        <end position="86"/>
    </location>
</feature>
<name>A0A8J7DBF5_9CYAN</name>
<keyword evidence="1" id="KW-0238">DNA-binding</keyword>
<keyword evidence="5" id="KW-1185">Reference proteome</keyword>
<dbReference type="GO" id="GO:0000160">
    <property type="term" value="P:phosphorelay signal transduction system"/>
    <property type="evidence" value="ECO:0007669"/>
    <property type="project" value="InterPro"/>
</dbReference>
<dbReference type="EMBL" id="JADEXG010000005">
    <property type="protein sequence ID" value="MBE9076343.1"/>
    <property type="molecule type" value="Genomic_DNA"/>
</dbReference>
<comment type="caution">
    <text evidence="4">The sequence shown here is derived from an EMBL/GenBank/DDBJ whole genome shotgun (WGS) entry which is preliminary data.</text>
</comment>
<sequence>MLMVKYEPGMETAAEASSGAEAIAQFHQHRPDVTLMDLRLGDMNGVDAIATIRQDFPDARIVILTTYDKYLSIKIYIEEIVIPSIA</sequence>
<evidence type="ECO:0000313" key="5">
    <source>
        <dbReference type="Proteomes" id="UP000636505"/>
    </source>
</evidence>
<feature type="modified residue" description="4-aspartylphosphate" evidence="2">
    <location>
        <position position="37"/>
    </location>
</feature>
<dbReference type="Pfam" id="PF00072">
    <property type="entry name" value="Response_reg"/>
    <property type="match status" value="1"/>
</dbReference>
<proteinExistence type="predicted"/>
<dbReference type="PANTHER" id="PTHR43214">
    <property type="entry name" value="TWO-COMPONENT RESPONSE REGULATOR"/>
    <property type="match status" value="1"/>
</dbReference>
<dbReference type="InterPro" id="IPR001789">
    <property type="entry name" value="Sig_transdc_resp-reg_receiver"/>
</dbReference>
<dbReference type="AlphaFoldDB" id="A0A8J7DBF5"/>
<dbReference type="PROSITE" id="PS50110">
    <property type="entry name" value="RESPONSE_REGULATORY"/>
    <property type="match status" value="1"/>
</dbReference>
<dbReference type="SUPFAM" id="SSF52172">
    <property type="entry name" value="CheY-like"/>
    <property type="match status" value="1"/>
</dbReference>